<name>H6N607_MYCHN</name>
<reference evidence="1 2" key="1">
    <citation type="journal article" date="2012" name="J. Bacteriol.">
        <title>Complete genome sequence of Mycoplasma haemocanis strain Illinois.</title>
        <authorList>
            <person name="do Nascimento N.C."/>
            <person name="Guimaraes A.M."/>
            <person name="Santos A.P."/>
            <person name="Sanmiguel P.J."/>
            <person name="Messick J.B."/>
        </authorList>
    </citation>
    <scope>NUCLEOTIDE SEQUENCE [LARGE SCALE GENOMIC DNA]</scope>
    <source>
        <strain evidence="1 2">Illinois</strain>
    </source>
</reference>
<keyword evidence="2" id="KW-1185">Reference proteome</keyword>
<dbReference type="Proteomes" id="UP000009135">
    <property type="component" value="Chromosome"/>
</dbReference>
<evidence type="ECO:0000313" key="2">
    <source>
        <dbReference type="Proteomes" id="UP000009135"/>
    </source>
</evidence>
<dbReference type="HOGENOM" id="CLU_098620_0_0_14"/>
<gene>
    <name evidence="1" type="ordered locus">MHC_01065</name>
</gene>
<dbReference type="EMBL" id="CP003199">
    <property type="protein sequence ID" value="AEW45079.1"/>
    <property type="molecule type" value="Genomic_DNA"/>
</dbReference>
<dbReference type="AlphaFoldDB" id="H6N607"/>
<proteinExistence type="predicted"/>
<protein>
    <submittedName>
        <fullName evidence="1">Uncharacterized protein</fullName>
    </submittedName>
</protein>
<organism evidence="1 2">
    <name type="scientific">Mycoplasma haemocanis (strain Illinois)</name>
    <dbReference type="NCBI Taxonomy" id="1111676"/>
    <lineage>
        <taxon>Bacteria</taxon>
        <taxon>Bacillati</taxon>
        <taxon>Mycoplasmatota</taxon>
        <taxon>Mollicutes</taxon>
        <taxon>Mycoplasmataceae</taxon>
        <taxon>Mycoplasma</taxon>
    </lineage>
</organism>
<sequence>MSSPLLTKVALGTLGAGTVATGAVYLGKDLISSNRSKAKTSIEALIERSNPEKRLISFGVGSNPSWQLAWKAYREDNRDNERDIWNVEGWTQDKGSIGTVDAPKAFMDACESKLSQEVLDTTDSLYSQVVKYCTRVTLVSDLINENEEKSLLHRGDNFANNEDWKKVWAAYKDANKDLAQDEWNLSTWSTLKEQENVPDAFVTKCEQKSKAEEYKLDQPTYLDVLKYCTKSE</sequence>
<evidence type="ECO:0000313" key="1">
    <source>
        <dbReference type="EMBL" id="AEW45079.1"/>
    </source>
</evidence>
<dbReference type="STRING" id="1111676.MHC_01065"/>
<dbReference type="KEGG" id="mhe:MHC_01065"/>
<accession>H6N607</accession>